<gene>
    <name evidence="1" type="ORF">QQF64_034708</name>
</gene>
<evidence type="ECO:0000313" key="2">
    <source>
        <dbReference type="Proteomes" id="UP001558613"/>
    </source>
</evidence>
<protein>
    <submittedName>
        <fullName evidence="1">Uncharacterized protein</fullName>
    </submittedName>
</protein>
<name>A0ABR3L217_9TELE</name>
<dbReference type="EMBL" id="JAYMGO010000057">
    <property type="protein sequence ID" value="KAL1246919.1"/>
    <property type="molecule type" value="Genomic_DNA"/>
</dbReference>
<accession>A0ABR3L217</accession>
<organism evidence="1 2">
    <name type="scientific">Cirrhinus molitorella</name>
    <name type="common">mud carp</name>
    <dbReference type="NCBI Taxonomy" id="172907"/>
    <lineage>
        <taxon>Eukaryota</taxon>
        <taxon>Metazoa</taxon>
        <taxon>Chordata</taxon>
        <taxon>Craniata</taxon>
        <taxon>Vertebrata</taxon>
        <taxon>Euteleostomi</taxon>
        <taxon>Actinopterygii</taxon>
        <taxon>Neopterygii</taxon>
        <taxon>Teleostei</taxon>
        <taxon>Ostariophysi</taxon>
        <taxon>Cypriniformes</taxon>
        <taxon>Cyprinidae</taxon>
        <taxon>Labeoninae</taxon>
        <taxon>Labeonini</taxon>
        <taxon>Cirrhinus</taxon>
    </lineage>
</organism>
<dbReference type="Proteomes" id="UP001558613">
    <property type="component" value="Unassembled WGS sequence"/>
</dbReference>
<keyword evidence="2" id="KW-1185">Reference proteome</keyword>
<evidence type="ECO:0000313" key="1">
    <source>
        <dbReference type="EMBL" id="KAL1246919.1"/>
    </source>
</evidence>
<reference evidence="1 2" key="1">
    <citation type="submission" date="2023-09" db="EMBL/GenBank/DDBJ databases">
        <authorList>
            <person name="Wang M."/>
        </authorList>
    </citation>
    <scope>NUCLEOTIDE SEQUENCE [LARGE SCALE GENOMIC DNA]</scope>
    <source>
        <strain evidence="1">GT-2023</strain>
        <tissue evidence="1">Liver</tissue>
    </source>
</reference>
<comment type="caution">
    <text evidence="1">The sequence shown here is derived from an EMBL/GenBank/DDBJ whole genome shotgun (WGS) entry which is preliminary data.</text>
</comment>
<sequence length="127" mass="13594">MTCCAIINLTTHHSACMRGKQWCALSSAPVTPVGVSRSCSAFPIRGGRKGHTVPTKRLPSADKVWSAVWKSSFLPPSSHCHASMMPLILSAVGPPLEPMRPASLTAAHAWKPAWVQRAVVISPCKNV</sequence>
<proteinExistence type="predicted"/>